<comment type="subcellular location">
    <subcellularLocation>
        <location evidence="1">Nucleus</location>
    </subcellularLocation>
</comment>
<feature type="compositionally biased region" description="Basic and acidic residues" evidence="4">
    <location>
        <begin position="288"/>
        <end position="300"/>
    </location>
</feature>
<keyword evidence="8" id="KW-1185">Reference proteome</keyword>
<gene>
    <name evidence="7" type="ORF">Rsub_07097</name>
</gene>
<name>A0A2V0P8C0_9CHLO</name>
<accession>A0A2V0P8C0</accession>
<dbReference type="PANTHER" id="PTHR14369:SF0">
    <property type="entry name" value="SURFEIT LOCUS PROTEIN 6"/>
    <property type="match status" value="1"/>
</dbReference>
<feature type="region of interest" description="Disordered" evidence="4">
    <location>
        <begin position="85"/>
        <end position="422"/>
    </location>
</feature>
<feature type="domain" description="Ribosomal RNA-processing protein 14/surfeit locus protein 6 C-terminal" evidence="5">
    <location>
        <begin position="225"/>
        <end position="392"/>
    </location>
</feature>
<dbReference type="GO" id="GO:0003723">
    <property type="term" value="F:RNA binding"/>
    <property type="evidence" value="ECO:0007669"/>
    <property type="project" value="TreeGrafter"/>
</dbReference>
<protein>
    <recommendedName>
        <fullName evidence="9">Ribosomal RNA-processing protein 14/surfeit locus protein 6 C-terminal domain-containing protein</fullName>
    </recommendedName>
</protein>
<dbReference type="Pfam" id="PF15459">
    <property type="entry name" value="RRP14"/>
    <property type="match status" value="1"/>
</dbReference>
<feature type="compositionally biased region" description="Basic and acidic residues" evidence="4">
    <location>
        <begin position="147"/>
        <end position="169"/>
    </location>
</feature>
<dbReference type="PANTHER" id="PTHR14369">
    <property type="entry name" value="SURFEIT LOCUS PROTEIN 6"/>
    <property type="match status" value="1"/>
</dbReference>
<proteinExistence type="inferred from homology"/>
<keyword evidence="3" id="KW-0539">Nucleus</keyword>
<dbReference type="OrthoDB" id="444809at2759"/>
<reference evidence="7 8" key="1">
    <citation type="journal article" date="2018" name="Sci. Rep.">
        <title>Raphidocelis subcapitata (=Pseudokirchneriella subcapitata) provides an insight into genome evolution and environmental adaptations in the Sphaeropleales.</title>
        <authorList>
            <person name="Suzuki S."/>
            <person name="Yamaguchi H."/>
            <person name="Nakajima N."/>
            <person name="Kawachi M."/>
        </authorList>
    </citation>
    <scope>NUCLEOTIDE SEQUENCE [LARGE SCALE GENOMIC DNA]</scope>
    <source>
        <strain evidence="7 8">NIES-35</strain>
    </source>
</reference>
<dbReference type="STRING" id="307507.A0A2V0P8C0"/>
<dbReference type="Pfam" id="PF04935">
    <property type="entry name" value="SURF6"/>
    <property type="match status" value="1"/>
</dbReference>
<evidence type="ECO:0000313" key="7">
    <source>
        <dbReference type="EMBL" id="GBF94110.1"/>
    </source>
</evidence>
<dbReference type="InParanoid" id="A0A2V0P8C0"/>
<feature type="domain" description="Ribosomal RNA-processing protein 14 N-terminal" evidence="6">
    <location>
        <begin position="17"/>
        <end position="71"/>
    </location>
</feature>
<feature type="compositionally biased region" description="Basic and acidic residues" evidence="4">
    <location>
        <begin position="369"/>
        <end position="391"/>
    </location>
</feature>
<evidence type="ECO:0000256" key="4">
    <source>
        <dbReference type="SAM" id="MobiDB-lite"/>
    </source>
</evidence>
<dbReference type="InterPro" id="IPR007019">
    <property type="entry name" value="SURF6"/>
</dbReference>
<feature type="compositionally biased region" description="Low complexity" evidence="4">
    <location>
        <begin position="314"/>
        <end position="328"/>
    </location>
</feature>
<comment type="caution">
    <text evidence="7">The sequence shown here is derived from an EMBL/GenBank/DDBJ whole genome shotgun (WGS) entry which is preliminary data.</text>
</comment>
<evidence type="ECO:0000256" key="2">
    <source>
        <dbReference type="ARBA" id="ARBA00005904"/>
    </source>
</evidence>
<dbReference type="InterPro" id="IPR029188">
    <property type="entry name" value="Rrp14_N"/>
</dbReference>
<evidence type="ECO:0000313" key="8">
    <source>
        <dbReference type="Proteomes" id="UP000247498"/>
    </source>
</evidence>
<evidence type="ECO:0000256" key="3">
    <source>
        <dbReference type="ARBA" id="ARBA00023242"/>
    </source>
</evidence>
<evidence type="ECO:0000259" key="5">
    <source>
        <dbReference type="Pfam" id="PF04935"/>
    </source>
</evidence>
<sequence length="422" mass="44825">MGAPQTADAQLVGEACRFFDRLADLIDPRFYYDDEREPLNLRFMKKAARGAAKAALKESAKQGKRARLDPDAAVTTVELQRNRAEAKKAAAAGGGGAGGGAPAGGGGGGGGQPPDAQRGGAAEPGPGSARQQGQGFRLNISSGPAPSRDELLRRLHQRMEEARSQRNADDAGAGGGKQKAKAGRPPKSPADQAKAWRQQQLEKQLKGEGGAGAKRKAEGPPKGGQNQQQQGKKARTEGKQQQGQQGQPQQGQGQQQQQQQGSTMQLGRVVLDADKQQGGPGKHKKKPTKEALLKAAERRAPAKPGQPADDAAKARAAQAAWQAAMARASGEKVLDDPKLLRRSIKKDAQRKQRSTKKWQERMGAQQEAKQTRQDRRKDNLAARSKTKLDNKKAKREKKLLRAGFEGRKSGFISPGGGGGGGK</sequence>
<evidence type="ECO:0000256" key="1">
    <source>
        <dbReference type="ARBA" id="ARBA00004123"/>
    </source>
</evidence>
<feature type="compositionally biased region" description="Polar residues" evidence="4">
    <location>
        <begin position="129"/>
        <end position="144"/>
    </location>
</feature>
<evidence type="ECO:0000259" key="6">
    <source>
        <dbReference type="Pfam" id="PF15459"/>
    </source>
</evidence>
<dbReference type="Proteomes" id="UP000247498">
    <property type="component" value="Unassembled WGS sequence"/>
</dbReference>
<evidence type="ECO:0008006" key="9">
    <source>
        <dbReference type="Google" id="ProtNLM"/>
    </source>
</evidence>
<comment type="similarity">
    <text evidence="2">Belongs to the SURF6 family.</text>
</comment>
<dbReference type="GO" id="GO:0003677">
    <property type="term" value="F:DNA binding"/>
    <property type="evidence" value="ECO:0007669"/>
    <property type="project" value="TreeGrafter"/>
</dbReference>
<dbReference type="GO" id="GO:0042274">
    <property type="term" value="P:ribosomal small subunit biogenesis"/>
    <property type="evidence" value="ECO:0007669"/>
    <property type="project" value="TreeGrafter"/>
</dbReference>
<feature type="compositionally biased region" description="Gly residues" evidence="4">
    <location>
        <begin position="413"/>
        <end position="422"/>
    </location>
</feature>
<dbReference type="GO" id="GO:0005730">
    <property type="term" value="C:nucleolus"/>
    <property type="evidence" value="ECO:0007669"/>
    <property type="project" value="TreeGrafter"/>
</dbReference>
<dbReference type="AlphaFoldDB" id="A0A2V0P8C0"/>
<feature type="compositionally biased region" description="Gly residues" evidence="4">
    <location>
        <begin position="92"/>
        <end position="112"/>
    </location>
</feature>
<feature type="compositionally biased region" description="Low complexity" evidence="4">
    <location>
        <begin position="240"/>
        <end position="261"/>
    </location>
</feature>
<dbReference type="EMBL" id="BDRX01000048">
    <property type="protein sequence ID" value="GBF94110.1"/>
    <property type="molecule type" value="Genomic_DNA"/>
</dbReference>
<feature type="compositionally biased region" description="Basic and acidic residues" evidence="4">
    <location>
        <begin position="329"/>
        <end position="350"/>
    </location>
</feature>
<dbReference type="InterPro" id="IPR029190">
    <property type="entry name" value="Rrp14/SURF6_C"/>
</dbReference>
<organism evidence="7 8">
    <name type="scientific">Raphidocelis subcapitata</name>
    <dbReference type="NCBI Taxonomy" id="307507"/>
    <lineage>
        <taxon>Eukaryota</taxon>
        <taxon>Viridiplantae</taxon>
        <taxon>Chlorophyta</taxon>
        <taxon>core chlorophytes</taxon>
        <taxon>Chlorophyceae</taxon>
        <taxon>CS clade</taxon>
        <taxon>Sphaeropleales</taxon>
        <taxon>Selenastraceae</taxon>
        <taxon>Raphidocelis</taxon>
    </lineage>
</organism>
<dbReference type="GO" id="GO:0042273">
    <property type="term" value="P:ribosomal large subunit biogenesis"/>
    <property type="evidence" value="ECO:0007669"/>
    <property type="project" value="TreeGrafter"/>
</dbReference>
<dbReference type="FunCoup" id="A0A2V0P8C0">
    <property type="interactions" value="576"/>
</dbReference>